<evidence type="ECO:0000313" key="2">
    <source>
        <dbReference type="Proteomes" id="UP000299102"/>
    </source>
</evidence>
<protein>
    <submittedName>
        <fullName evidence="1">Uncharacterized protein</fullName>
    </submittedName>
</protein>
<gene>
    <name evidence="1" type="ORF">EVAR_2921_1</name>
</gene>
<dbReference type="AlphaFoldDB" id="A0A4C1T3V3"/>
<dbReference type="EMBL" id="BGZK01000029">
    <property type="protein sequence ID" value="GBP08128.1"/>
    <property type="molecule type" value="Genomic_DNA"/>
</dbReference>
<reference evidence="1 2" key="1">
    <citation type="journal article" date="2019" name="Commun. Biol.">
        <title>The bagworm genome reveals a unique fibroin gene that provides high tensile strength.</title>
        <authorList>
            <person name="Kono N."/>
            <person name="Nakamura H."/>
            <person name="Ohtoshi R."/>
            <person name="Tomita M."/>
            <person name="Numata K."/>
            <person name="Arakawa K."/>
        </authorList>
    </citation>
    <scope>NUCLEOTIDE SEQUENCE [LARGE SCALE GENOMIC DNA]</scope>
</reference>
<comment type="caution">
    <text evidence="1">The sequence shown here is derived from an EMBL/GenBank/DDBJ whole genome shotgun (WGS) entry which is preliminary data.</text>
</comment>
<sequence length="100" mass="11251">MKAAYHTYFLKEECEFRVVLRSVPKEFALEDVKTDLLAQSSRAGVLRTVLEKYAASSGWATMAQQHALETKIQTAHPPVFFETHLSGHTVNYLGCPRAPK</sequence>
<organism evidence="1 2">
    <name type="scientific">Eumeta variegata</name>
    <name type="common">Bagworm moth</name>
    <name type="synonym">Eumeta japonica</name>
    <dbReference type="NCBI Taxonomy" id="151549"/>
    <lineage>
        <taxon>Eukaryota</taxon>
        <taxon>Metazoa</taxon>
        <taxon>Ecdysozoa</taxon>
        <taxon>Arthropoda</taxon>
        <taxon>Hexapoda</taxon>
        <taxon>Insecta</taxon>
        <taxon>Pterygota</taxon>
        <taxon>Neoptera</taxon>
        <taxon>Endopterygota</taxon>
        <taxon>Lepidoptera</taxon>
        <taxon>Glossata</taxon>
        <taxon>Ditrysia</taxon>
        <taxon>Tineoidea</taxon>
        <taxon>Psychidae</taxon>
        <taxon>Oiketicinae</taxon>
        <taxon>Eumeta</taxon>
    </lineage>
</organism>
<proteinExistence type="predicted"/>
<dbReference type="OrthoDB" id="8123886at2759"/>
<keyword evidence="2" id="KW-1185">Reference proteome</keyword>
<accession>A0A4C1T3V3</accession>
<name>A0A4C1T3V3_EUMVA</name>
<evidence type="ECO:0000313" key="1">
    <source>
        <dbReference type="EMBL" id="GBP08128.1"/>
    </source>
</evidence>
<dbReference type="Proteomes" id="UP000299102">
    <property type="component" value="Unassembled WGS sequence"/>
</dbReference>